<dbReference type="WBParaSite" id="PS1159_v2.g13433.t1">
    <property type="protein sequence ID" value="PS1159_v2.g13433.t1"/>
    <property type="gene ID" value="PS1159_v2.g13433"/>
</dbReference>
<protein>
    <submittedName>
        <fullName evidence="2">Uncharacterized protein</fullName>
    </submittedName>
</protein>
<sequence length="427" mass="51058">MTKIVVREKKLLEEARENYKLLKERFVLLQAENEQLKNGFEKNIEIVREERETLLTEIDEAKDFITNIITQVEFEQEKRDEMFNEFKTTTVADLQNVYQEQLEQLTAELTEFDVLTNQNSAENEKLSKQCTNLMKQLTVLENEGRTRENSMKEKYEMQIAELSRKLRENHKGDEKIGHLNNELQLNRIEMAALKDDIAKLKKDKTIFMEQKEAELRKIRDELFTVTREKMDSEIAKKSCELGIQRERNLRNEISKLEKDKMELYSQIRNKDFTKESEITEATAHMEAQIQSLEKKLTDMMLTVRNLQKEKESLQKFESENQNLKEKLKNECQIFEQKIHEMDYKILQQKRETEEKLRQLEFERDHAEKRANDVITKSKASIYLSQIEKLKEDLQNKDDEIVNIKSHYRSLLSKMKRAVEKVEEKRDF</sequence>
<accession>A0AC35F369</accession>
<reference evidence="2" key="1">
    <citation type="submission" date="2022-11" db="UniProtKB">
        <authorList>
            <consortium name="WormBaseParasite"/>
        </authorList>
    </citation>
    <scope>IDENTIFICATION</scope>
</reference>
<evidence type="ECO:0000313" key="1">
    <source>
        <dbReference type="Proteomes" id="UP000887580"/>
    </source>
</evidence>
<organism evidence="1 2">
    <name type="scientific">Panagrolaimus sp. PS1159</name>
    <dbReference type="NCBI Taxonomy" id="55785"/>
    <lineage>
        <taxon>Eukaryota</taxon>
        <taxon>Metazoa</taxon>
        <taxon>Ecdysozoa</taxon>
        <taxon>Nematoda</taxon>
        <taxon>Chromadorea</taxon>
        <taxon>Rhabditida</taxon>
        <taxon>Tylenchina</taxon>
        <taxon>Panagrolaimomorpha</taxon>
        <taxon>Panagrolaimoidea</taxon>
        <taxon>Panagrolaimidae</taxon>
        <taxon>Panagrolaimus</taxon>
    </lineage>
</organism>
<proteinExistence type="predicted"/>
<evidence type="ECO:0000313" key="2">
    <source>
        <dbReference type="WBParaSite" id="PS1159_v2.g13433.t1"/>
    </source>
</evidence>
<name>A0AC35F369_9BILA</name>
<dbReference type="Proteomes" id="UP000887580">
    <property type="component" value="Unplaced"/>
</dbReference>